<name>W2T680_NECAM</name>
<evidence type="ECO:0000313" key="1">
    <source>
        <dbReference type="EMBL" id="ETN77388.1"/>
    </source>
</evidence>
<dbReference type="Proteomes" id="UP000053676">
    <property type="component" value="Unassembled WGS sequence"/>
</dbReference>
<keyword evidence="2" id="KW-1185">Reference proteome</keyword>
<reference evidence="2" key="1">
    <citation type="journal article" date="2014" name="Nat. Genet.">
        <title>Genome of the human hookworm Necator americanus.</title>
        <authorList>
            <person name="Tang Y.T."/>
            <person name="Gao X."/>
            <person name="Rosa B.A."/>
            <person name="Abubucker S."/>
            <person name="Hallsworth-Pepin K."/>
            <person name="Martin J."/>
            <person name="Tyagi R."/>
            <person name="Heizer E."/>
            <person name="Zhang X."/>
            <person name="Bhonagiri-Palsikar V."/>
            <person name="Minx P."/>
            <person name="Warren W.C."/>
            <person name="Wang Q."/>
            <person name="Zhan B."/>
            <person name="Hotez P.J."/>
            <person name="Sternberg P.W."/>
            <person name="Dougall A."/>
            <person name="Gaze S.T."/>
            <person name="Mulvenna J."/>
            <person name="Sotillo J."/>
            <person name="Ranganathan S."/>
            <person name="Rabelo E.M."/>
            <person name="Wilson R.K."/>
            <person name="Felgner P.L."/>
            <person name="Bethony J."/>
            <person name="Hawdon J.M."/>
            <person name="Gasser R.B."/>
            <person name="Loukas A."/>
            <person name="Mitreva M."/>
        </authorList>
    </citation>
    <scope>NUCLEOTIDE SEQUENCE [LARGE SCALE GENOMIC DNA]</scope>
</reference>
<organism evidence="1 2">
    <name type="scientific">Necator americanus</name>
    <name type="common">Human hookworm</name>
    <dbReference type="NCBI Taxonomy" id="51031"/>
    <lineage>
        <taxon>Eukaryota</taxon>
        <taxon>Metazoa</taxon>
        <taxon>Ecdysozoa</taxon>
        <taxon>Nematoda</taxon>
        <taxon>Chromadorea</taxon>
        <taxon>Rhabditida</taxon>
        <taxon>Rhabditina</taxon>
        <taxon>Rhabditomorpha</taxon>
        <taxon>Strongyloidea</taxon>
        <taxon>Ancylostomatidae</taxon>
        <taxon>Bunostominae</taxon>
        <taxon>Necator</taxon>
    </lineage>
</organism>
<sequence length="41" mass="4717">MSCCINQSNLLDNTTPHVLRLDTIRNDDLPESYISNKILKK</sequence>
<protein>
    <submittedName>
        <fullName evidence="1">Uncharacterized protein</fullName>
    </submittedName>
</protein>
<accession>W2T680</accession>
<dbReference type="AlphaFoldDB" id="W2T680"/>
<dbReference type="KEGG" id="nai:NECAME_11087"/>
<evidence type="ECO:0000313" key="2">
    <source>
        <dbReference type="Proteomes" id="UP000053676"/>
    </source>
</evidence>
<gene>
    <name evidence="1" type="ORF">NECAME_11087</name>
</gene>
<proteinExistence type="predicted"/>
<dbReference type="EMBL" id="KI660173">
    <property type="protein sequence ID" value="ETN77388.1"/>
    <property type="molecule type" value="Genomic_DNA"/>
</dbReference>